<dbReference type="InterPro" id="IPR052046">
    <property type="entry name" value="GH57_Enzymes"/>
</dbReference>
<protein>
    <submittedName>
        <fullName evidence="5">Glycoside hydrolase family 57</fullName>
    </submittedName>
</protein>
<comment type="similarity">
    <text evidence="1 3">Belongs to the glycosyl hydrolase 57 family.</text>
</comment>
<dbReference type="EMBL" id="AP018738">
    <property type="protein sequence ID" value="BBE51915.1"/>
    <property type="molecule type" value="Genomic_DNA"/>
</dbReference>
<sequence length="573" mass="65033">MSKPLDLVFLWHMHQPDYRDYASGEFLLPWVYLHAMKDYSDMASHFERHPKMRAVVNFVPILLDQLEDYEQQFASNEIRDPLLRLLERDNLDGLSTAEHKFILDSCFRSNHTKMIAPYPAYKRLHDLFRTLEAAGDATLSYLSGQYMADLLTWYHLVWCGESVRREHEVVVQLMSKGEGFDANDREQLFEVIGQVVSGIIPRYRKLAESGQIEISATPHYHPLAPLLLNLNSARESTPYSSLPQSQCYPGGRSRVAAHLTSALESHQKRFGTKPQGIWPAEGAVSTALLEVLAEHDCQWAASGETVLANSLRAASSSLPDRTRYLYRPYHISGASQKVHCFFRDDRLSDLIGFEYSRWHGRDAALHFVAQIEEIARKSASGDSPVVSVILDGENAWEYYPYNGFYFLDDLYAALEDHPVINPTTYGDYLAQHGKQGSFDFDREGKLPGLVAGSWVYGTFSTWIGSPDKDRAWDLLCMAKQSYDMVIGSKNLSKAERIAAEQQLSSCESSDWFWWFGDYNPSHAVESFDRLYRHNLIHLYHLLKLPAPAVLNHPLSHGGRGNEVEAGGAMRRGS</sequence>
<feature type="domain" description="Glycoside hydrolase family 57 N-terminal" evidence="4">
    <location>
        <begin position="8"/>
        <end position="436"/>
    </location>
</feature>
<dbReference type="PANTHER" id="PTHR36306:SF1">
    <property type="entry name" value="ALPHA-AMYLASE-RELATED"/>
    <property type="match status" value="1"/>
</dbReference>
<dbReference type="AlphaFoldDB" id="A0A2Z6GFK7"/>
<keyword evidence="6" id="KW-1185">Reference proteome</keyword>
<dbReference type="Proteomes" id="UP000033070">
    <property type="component" value="Chromosome"/>
</dbReference>
<evidence type="ECO:0000259" key="4">
    <source>
        <dbReference type="Pfam" id="PF03065"/>
    </source>
</evidence>
<dbReference type="SUPFAM" id="SSF88713">
    <property type="entry name" value="Glycoside hydrolase/deacetylase"/>
    <property type="match status" value="1"/>
</dbReference>
<evidence type="ECO:0000256" key="2">
    <source>
        <dbReference type="ARBA" id="ARBA00023277"/>
    </source>
</evidence>
<reference evidence="5 6" key="1">
    <citation type="submission" date="2018-06" db="EMBL/GenBank/DDBJ databases">
        <title>OYT1 Genome Sequencing.</title>
        <authorList>
            <person name="Kato S."/>
            <person name="Itoh T."/>
            <person name="Ohkuma M."/>
        </authorList>
    </citation>
    <scope>NUCLEOTIDE SEQUENCE [LARGE SCALE GENOMIC DNA]</scope>
    <source>
        <strain evidence="5 6">OYT1</strain>
    </source>
</reference>
<dbReference type="Gene3D" id="3.20.110.10">
    <property type="entry name" value="Glycoside hydrolase 38, N terminal domain"/>
    <property type="match status" value="1"/>
</dbReference>
<keyword evidence="5" id="KW-0378">Hydrolase</keyword>
<dbReference type="PANTHER" id="PTHR36306">
    <property type="entry name" value="ALPHA-AMYLASE-RELATED-RELATED"/>
    <property type="match status" value="1"/>
</dbReference>
<evidence type="ECO:0000313" key="6">
    <source>
        <dbReference type="Proteomes" id="UP000033070"/>
    </source>
</evidence>
<dbReference type="CDD" id="cd10796">
    <property type="entry name" value="GH57N_APU"/>
    <property type="match status" value="1"/>
</dbReference>
<evidence type="ECO:0000256" key="1">
    <source>
        <dbReference type="ARBA" id="ARBA00006821"/>
    </source>
</evidence>
<accession>A0A2Z6GFK7</accession>
<gene>
    <name evidence="5" type="ORF">OYT1_ch2400</name>
</gene>
<dbReference type="GO" id="GO:0016787">
    <property type="term" value="F:hydrolase activity"/>
    <property type="evidence" value="ECO:0007669"/>
    <property type="project" value="UniProtKB-KW"/>
</dbReference>
<evidence type="ECO:0000313" key="5">
    <source>
        <dbReference type="EMBL" id="BBE51915.1"/>
    </source>
</evidence>
<dbReference type="GO" id="GO:0005975">
    <property type="term" value="P:carbohydrate metabolic process"/>
    <property type="evidence" value="ECO:0007669"/>
    <property type="project" value="InterPro"/>
</dbReference>
<name>A0A2Z6GFK7_9PROT</name>
<keyword evidence="2 3" id="KW-0119">Carbohydrate metabolism</keyword>
<proteinExistence type="inferred from homology"/>
<organism evidence="5 6">
    <name type="scientific">Ferriphaselus amnicola</name>
    <dbReference type="NCBI Taxonomy" id="1188319"/>
    <lineage>
        <taxon>Bacteria</taxon>
        <taxon>Pseudomonadati</taxon>
        <taxon>Pseudomonadota</taxon>
        <taxon>Betaproteobacteria</taxon>
        <taxon>Nitrosomonadales</taxon>
        <taxon>Gallionellaceae</taxon>
        <taxon>Ferriphaselus</taxon>
    </lineage>
</organism>
<dbReference type="RefSeq" id="WP_062626645.1">
    <property type="nucleotide sequence ID" value="NZ_AP018738.1"/>
</dbReference>
<dbReference type="OrthoDB" id="9759321at2"/>
<dbReference type="InterPro" id="IPR011330">
    <property type="entry name" value="Glyco_hydro/deAcase_b/a-brl"/>
</dbReference>
<dbReference type="InterPro" id="IPR004300">
    <property type="entry name" value="Glyco_hydro_57_N"/>
</dbReference>
<dbReference type="STRING" id="1188319.OYT1_01464"/>
<evidence type="ECO:0000256" key="3">
    <source>
        <dbReference type="RuleBase" id="RU361196"/>
    </source>
</evidence>
<dbReference type="Pfam" id="PF03065">
    <property type="entry name" value="Glyco_hydro_57"/>
    <property type="match status" value="1"/>
</dbReference>
<dbReference type="InterPro" id="IPR027291">
    <property type="entry name" value="Glyco_hydro_38_N_sf"/>
</dbReference>
<dbReference type="KEGG" id="fam:OYT1_ch2400"/>